<evidence type="ECO:0000256" key="1">
    <source>
        <dbReference type="ARBA" id="ARBA00001933"/>
    </source>
</evidence>
<keyword evidence="6" id="KW-0479">Metal-binding</keyword>
<evidence type="ECO:0000259" key="12">
    <source>
        <dbReference type="Pfam" id="PF00266"/>
    </source>
</evidence>
<dbReference type="GO" id="GO:0031071">
    <property type="term" value="F:cysteine desulfurase activity"/>
    <property type="evidence" value="ECO:0007669"/>
    <property type="project" value="UniProtKB-EC"/>
</dbReference>
<dbReference type="AlphaFoldDB" id="A0A932FWE5"/>
<reference evidence="13" key="1">
    <citation type="submission" date="2020-07" db="EMBL/GenBank/DDBJ databases">
        <title>Huge and variable diversity of episymbiotic CPR bacteria and DPANN archaea in groundwater ecosystems.</title>
        <authorList>
            <person name="He C.Y."/>
            <person name="Keren R."/>
            <person name="Whittaker M."/>
            <person name="Farag I.F."/>
            <person name="Doudna J."/>
            <person name="Cate J.H.D."/>
            <person name="Banfield J.F."/>
        </authorList>
    </citation>
    <scope>NUCLEOTIDE SEQUENCE</scope>
    <source>
        <strain evidence="13">NC_groundwater_672_Ag_B-0.1um_62_36</strain>
    </source>
</reference>
<dbReference type="Proteomes" id="UP000769766">
    <property type="component" value="Unassembled WGS sequence"/>
</dbReference>
<proteinExistence type="inferred from homology"/>
<dbReference type="GO" id="GO:0051536">
    <property type="term" value="F:iron-sulfur cluster binding"/>
    <property type="evidence" value="ECO:0007669"/>
    <property type="project" value="UniProtKB-KW"/>
</dbReference>
<evidence type="ECO:0000256" key="8">
    <source>
        <dbReference type="ARBA" id="ARBA00023004"/>
    </source>
</evidence>
<evidence type="ECO:0000256" key="6">
    <source>
        <dbReference type="ARBA" id="ARBA00022723"/>
    </source>
</evidence>
<dbReference type="InterPro" id="IPR015421">
    <property type="entry name" value="PyrdxlP-dep_Trfase_major"/>
</dbReference>
<protein>
    <recommendedName>
        <fullName evidence="4">cysteine desulfurase</fullName>
        <ecNumber evidence="4">2.8.1.7</ecNumber>
    </recommendedName>
</protein>
<evidence type="ECO:0000256" key="9">
    <source>
        <dbReference type="ARBA" id="ARBA00023014"/>
    </source>
</evidence>
<feature type="domain" description="Aminotransferase class V" evidence="12">
    <location>
        <begin position="5"/>
        <end position="362"/>
    </location>
</feature>
<dbReference type="PANTHER" id="PTHR11601">
    <property type="entry name" value="CYSTEINE DESULFURYLASE FAMILY MEMBER"/>
    <property type="match status" value="1"/>
</dbReference>
<dbReference type="Gene3D" id="3.40.640.10">
    <property type="entry name" value="Type I PLP-dependent aspartate aminotransferase-like (Major domain)"/>
    <property type="match status" value="1"/>
</dbReference>
<sequence>MRELYLDNNATTPIAPEVREALLPFLDERYGNPSSLHRKGVEAERALKESRHKMAALLNVRDQEIIFTSGATESDNLALKGVARAYQRQGKHLVTTAAEHEAVLESCKALEEEGFEVTRLTPDGYGRVGVEQVISALRDDTVLVAVMHVNNELGTIYPIAEMARAVKRRNPKTLVFSDGAQAFGKLPVSLQQVDLYAISGHKIHAPKGVGALWVRNGVRLRPLLSGGGQERNLRPGTENVAGAVALAAAATLAYANLEGHRDHLRALKRRFLEGMAGLEPVRINSPEDGLETTANVAFPGVPAEVLLHALEARGVYVSTGSACSTRHKRHSHVLHALGLPEAVMNASLRFSFSRYNTLGGIDYALAVMHQVVPELRATVRG</sequence>
<evidence type="ECO:0000256" key="7">
    <source>
        <dbReference type="ARBA" id="ARBA00022898"/>
    </source>
</evidence>
<accession>A0A932FWE5</accession>
<dbReference type="InterPro" id="IPR000192">
    <property type="entry name" value="Aminotrans_V_dom"/>
</dbReference>
<evidence type="ECO:0000313" key="14">
    <source>
        <dbReference type="Proteomes" id="UP000769766"/>
    </source>
</evidence>
<organism evidence="13 14">
    <name type="scientific">Tectimicrobiota bacterium</name>
    <dbReference type="NCBI Taxonomy" id="2528274"/>
    <lineage>
        <taxon>Bacteria</taxon>
        <taxon>Pseudomonadati</taxon>
        <taxon>Nitrospinota/Tectimicrobiota group</taxon>
        <taxon>Candidatus Tectimicrobiota</taxon>
    </lineage>
</organism>
<keyword evidence="7" id="KW-0663">Pyridoxal phosphate</keyword>
<dbReference type="FunFam" id="3.40.640.10:FF:000084">
    <property type="entry name" value="IscS-like cysteine desulfurase"/>
    <property type="match status" value="1"/>
</dbReference>
<comment type="caution">
    <text evidence="13">The sequence shown here is derived from an EMBL/GenBank/DDBJ whole genome shotgun (WGS) entry which is preliminary data.</text>
</comment>
<dbReference type="GO" id="GO:0046872">
    <property type="term" value="F:metal ion binding"/>
    <property type="evidence" value="ECO:0007669"/>
    <property type="project" value="UniProtKB-KW"/>
</dbReference>
<evidence type="ECO:0000313" key="13">
    <source>
        <dbReference type="EMBL" id="MBI2876237.1"/>
    </source>
</evidence>
<dbReference type="PROSITE" id="PS00595">
    <property type="entry name" value="AA_TRANSFER_CLASS_5"/>
    <property type="match status" value="1"/>
</dbReference>
<dbReference type="EC" id="2.8.1.7" evidence="4"/>
<evidence type="ECO:0000256" key="4">
    <source>
        <dbReference type="ARBA" id="ARBA00012239"/>
    </source>
</evidence>
<evidence type="ECO:0000256" key="11">
    <source>
        <dbReference type="RuleBase" id="RU004504"/>
    </source>
</evidence>
<dbReference type="SUPFAM" id="SSF53383">
    <property type="entry name" value="PLP-dependent transferases"/>
    <property type="match status" value="1"/>
</dbReference>
<evidence type="ECO:0000256" key="10">
    <source>
        <dbReference type="ARBA" id="ARBA00050776"/>
    </source>
</evidence>
<dbReference type="Gene3D" id="1.10.260.50">
    <property type="match status" value="1"/>
</dbReference>
<dbReference type="PIRSF" id="PIRSF005572">
    <property type="entry name" value="NifS"/>
    <property type="match status" value="1"/>
</dbReference>
<dbReference type="InterPro" id="IPR020578">
    <property type="entry name" value="Aminotrans_V_PyrdxlP_BS"/>
</dbReference>
<dbReference type="InterPro" id="IPR015424">
    <property type="entry name" value="PyrdxlP-dep_Trfase"/>
</dbReference>
<dbReference type="PANTHER" id="PTHR11601:SF34">
    <property type="entry name" value="CYSTEINE DESULFURASE"/>
    <property type="match status" value="1"/>
</dbReference>
<dbReference type="Gene3D" id="3.90.1150.10">
    <property type="entry name" value="Aspartate Aminotransferase, domain 1"/>
    <property type="match status" value="1"/>
</dbReference>
<name>A0A932FWE5_UNCTE</name>
<dbReference type="InterPro" id="IPR016454">
    <property type="entry name" value="Cysteine_dSase"/>
</dbReference>
<dbReference type="InterPro" id="IPR015422">
    <property type="entry name" value="PyrdxlP-dep_Trfase_small"/>
</dbReference>
<evidence type="ECO:0000256" key="5">
    <source>
        <dbReference type="ARBA" id="ARBA00022679"/>
    </source>
</evidence>
<comment type="function">
    <text evidence="2">Catalyzes the removal of elemental sulfur atoms from cysteine to produce alanine. Seems to participate in the biosynthesis of the nitrogenase metalloclusters by providing the inorganic sulfur required for the Fe-S core formation.</text>
</comment>
<keyword evidence="9" id="KW-0411">Iron-sulfur</keyword>
<comment type="similarity">
    <text evidence="3">Belongs to the class-V pyridoxal-phosphate-dependent aminotransferase family. NifS/IscS subfamily.</text>
</comment>
<comment type="catalytic activity">
    <reaction evidence="10">
        <text>(sulfur carrier)-H + L-cysteine = (sulfur carrier)-SH + L-alanine</text>
        <dbReference type="Rhea" id="RHEA:43892"/>
        <dbReference type="Rhea" id="RHEA-COMP:14737"/>
        <dbReference type="Rhea" id="RHEA-COMP:14739"/>
        <dbReference type="ChEBI" id="CHEBI:29917"/>
        <dbReference type="ChEBI" id="CHEBI:35235"/>
        <dbReference type="ChEBI" id="CHEBI:57972"/>
        <dbReference type="ChEBI" id="CHEBI:64428"/>
        <dbReference type="EC" id="2.8.1.7"/>
    </reaction>
</comment>
<keyword evidence="5" id="KW-0808">Transferase</keyword>
<dbReference type="Pfam" id="PF00266">
    <property type="entry name" value="Aminotran_5"/>
    <property type="match status" value="1"/>
</dbReference>
<comment type="cofactor">
    <cofactor evidence="1 11">
        <name>pyridoxal 5'-phosphate</name>
        <dbReference type="ChEBI" id="CHEBI:597326"/>
    </cofactor>
</comment>
<evidence type="ECO:0000256" key="2">
    <source>
        <dbReference type="ARBA" id="ARBA00003120"/>
    </source>
</evidence>
<gene>
    <name evidence="13" type="ORF">HYY20_05085</name>
</gene>
<keyword evidence="8" id="KW-0408">Iron</keyword>
<evidence type="ECO:0000256" key="3">
    <source>
        <dbReference type="ARBA" id="ARBA00006490"/>
    </source>
</evidence>
<dbReference type="EMBL" id="JACPRF010000157">
    <property type="protein sequence ID" value="MBI2876237.1"/>
    <property type="molecule type" value="Genomic_DNA"/>
</dbReference>